<gene>
    <name evidence="2" type="ORF">Mal52_31320</name>
</gene>
<organism evidence="2 3">
    <name type="scientific">Symmachiella dynata</name>
    <dbReference type="NCBI Taxonomy" id="2527995"/>
    <lineage>
        <taxon>Bacteria</taxon>
        <taxon>Pseudomonadati</taxon>
        <taxon>Planctomycetota</taxon>
        <taxon>Planctomycetia</taxon>
        <taxon>Planctomycetales</taxon>
        <taxon>Planctomycetaceae</taxon>
        <taxon>Symmachiella</taxon>
    </lineage>
</organism>
<name>A0A517ZQ78_9PLAN</name>
<dbReference type="SUPFAM" id="SSF53098">
    <property type="entry name" value="Ribonuclease H-like"/>
    <property type="match status" value="1"/>
</dbReference>
<dbReference type="KEGG" id="sdyn:Mal52_31320"/>
<dbReference type="InterPro" id="IPR001584">
    <property type="entry name" value="Integrase_cat-core"/>
</dbReference>
<dbReference type="InterPro" id="IPR036397">
    <property type="entry name" value="RNaseH_sf"/>
</dbReference>
<dbReference type="Pfam" id="PF13683">
    <property type="entry name" value="rve_3"/>
    <property type="match status" value="1"/>
</dbReference>
<evidence type="ECO:0000313" key="2">
    <source>
        <dbReference type="EMBL" id="QDU44646.1"/>
    </source>
</evidence>
<feature type="domain" description="Integrase catalytic" evidence="1">
    <location>
        <begin position="62"/>
        <end position="159"/>
    </location>
</feature>
<reference evidence="2 3" key="1">
    <citation type="submission" date="2019-02" db="EMBL/GenBank/DDBJ databases">
        <title>Deep-cultivation of Planctomycetes and their phenomic and genomic characterization uncovers novel biology.</title>
        <authorList>
            <person name="Wiegand S."/>
            <person name="Jogler M."/>
            <person name="Boedeker C."/>
            <person name="Pinto D."/>
            <person name="Vollmers J."/>
            <person name="Rivas-Marin E."/>
            <person name="Kohn T."/>
            <person name="Peeters S.H."/>
            <person name="Heuer A."/>
            <person name="Rast P."/>
            <person name="Oberbeckmann S."/>
            <person name="Bunk B."/>
            <person name="Jeske O."/>
            <person name="Meyerdierks A."/>
            <person name="Storesund J.E."/>
            <person name="Kallscheuer N."/>
            <person name="Luecker S."/>
            <person name="Lage O.M."/>
            <person name="Pohl T."/>
            <person name="Merkel B.J."/>
            <person name="Hornburger P."/>
            <person name="Mueller R.-W."/>
            <person name="Bruemmer F."/>
            <person name="Labrenz M."/>
            <person name="Spormann A.M."/>
            <person name="Op den Camp H."/>
            <person name="Overmann J."/>
            <person name="Amann R."/>
            <person name="Jetten M.S.M."/>
            <person name="Mascher T."/>
            <person name="Medema M.H."/>
            <person name="Devos D.P."/>
            <person name="Kaster A.-K."/>
            <person name="Ovreas L."/>
            <person name="Rohde M."/>
            <person name="Galperin M.Y."/>
            <person name="Jogler C."/>
        </authorList>
    </citation>
    <scope>NUCLEOTIDE SEQUENCE [LARGE SCALE GENOMIC DNA]</scope>
    <source>
        <strain evidence="2 3">Mal52</strain>
    </source>
</reference>
<dbReference type="Gene3D" id="3.30.420.10">
    <property type="entry name" value="Ribonuclease H-like superfamily/Ribonuclease H"/>
    <property type="match status" value="1"/>
</dbReference>
<dbReference type="GO" id="GO:0015074">
    <property type="term" value="P:DNA integration"/>
    <property type="evidence" value="ECO:0007669"/>
    <property type="project" value="InterPro"/>
</dbReference>
<accession>A0A517ZQ78</accession>
<dbReference type="EMBL" id="CP036276">
    <property type="protein sequence ID" value="QDU44646.1"/>
    <property type="molecule type" value="Genomic_DNA"/>
</dbReference>
<proteinExistence type="predicted"/>
<dbReference type="AlphaFoldDB" id="A0A517ZQ78"/>
<evidence type="ECO:0000313" key="3">
    <source>
        <dbReference type="Proteomes" id="UP000319383"/>
    </source>
</evidence>
<evidence type="ECO:0000259" key="1">
    <source>
        <dbReference type="PROSITE" id="PS50994"/>
    </source>
</evidence>
<dbReference type="PROSITE" id="PS50994">
    <property type="entry name" value="INTEGRASE"/>
    <property type="match status" value="1"/>
</dbReference>
<dbReference type="GO" id="GO:0003676">
    <property type="term" value="F:nucleic acid binding"/>
    <property type="evidence" value="ECO:0007669"/>
    <property type="project" value="InterPro"/>
</dbReference>
<dbReference type="InterPro" id="IPR012337">
    <property type="entry name" value="RNaseH-like_sf"/>
</dbReference>
<dbReference type="Proteomes" id="UP000319383">
    <property type="component" value="Chromosome"/>
</dbReference>
<sequence length="185" mass="21381">MTGVILPCRPPFKTLFDPNSSLDKAKSWLLTAVTNKSERTLWRERGRAGEGLLMHTSDGDKKPAYLMRDRDTKFTAHFDDVLKAEGVKVKVLTVESPNLNSRCKRVIQSIKQESLDYFLVFGEQHLNDLVREYVQYFNDDRAHSSRYFLTPPCTDPPPENETIVLDEIVRYERLGGLIKWYERAA</sequence>
<protein>
    <recommendedName>
        <fullName evidence="1">Integrase catalytic domain-containing protein</fullName>
    </recommendedName>
</protein>
<keyword evidence="3" id="KW-1185">Reference proteome</keyword>